<keyword evidence="6 8" id="KW-0408">Iron</keyword>
<evidence type="ECO:0000256" key="3">
    <source>
        <dbReference type="ARBA" id="ARBA00022617"/>
    </source>
</evidence>
<dbReference type="Pfam" id="PF00034">
    <property type="entry name" value="Cytochrom_C"/>
    <property type="match status" value="1"/>
</dbReference>
<keyword evidence="3 8" id="KW-0349">Heme</keyword>
<evidence type="ECO:0000256" key="6">
    <source>
        <dbReference type="ARBA" id="ARBA00023004"/>
    </source>
</evidence>
<dbReference type="PRINTS" id="PR00606">
    <property type="entry name" value="CYTCHROMECID"/>
</dbReference>
<dbReference type="InterPro" id="IPR009056">
    <property type="entry name" value="Cyt_c-like_dom"/>
</dbReference>
<gene>
    <name evidence="11" type="ORF">E4167_29775</name>
</gene>
<dbReference type="GO" id="GO:0009055">
    <property type="term" value="F:electron transfer activity"/>
    <property type="evidence" value="ECO:0007669"/>
    <property type="project" value="InterPro"/>
</dbReference>
<dbReference type="GO" id="GO:0020037">
    <property type="term" value="F:heme binding"/>
    <property type="evidence" value="ECO:0007669"/>
    <property type="project" value="InterPro"/>
</dbReference>
<keyword evidence="5" id="KW-0249">Electron transport</keyword>
<protein>
    <recommendedName>
        <fullName evidence="1">Cytochrome c-551</fullName>
    </recommendedName>
    <alternativeName>
        <fullName evidence="7">Cytochrome c551</fullName>
    </alternativeName>
</protein>
<dbReference type="RefSeq" id="WP_141123576.1">
    <property type="nucleotide sequence ID" value="NZ_CP039631.3"/>
</dbReference>
<feature type="binding site" description="axial binding residue" evidence="8">
    <location>
        <position position="38"/>
    </location>
    <ligand>
        <name>heme c</name>
        <dbReference type="ChEBI" id="CHEBI:61717"/>
    </ligand>
    <ligandPart>
        <name>Fe</name>
        <dbReference type="ChEBI" id="CHEBI:18248"/>
    </ligandPart>
</feature>
<feature type="binding site" description="covalent" evidence="8">
    <location>
        <position position="34"/>
    </location>
    <ligand>
        <name>heme c</name>
        <dbReference type="ChEBI" id="CHEBI:61717"/>
    </ligand>
</feature>
<sequence>MFNKSLCIASIFIFAHVSTAYAVEGAALADAKGCMSCHSLKTETIGPSFRDISRRFHGLKNAKPMLVRVVQTGTDTASVPYHWGSIKMPSISARVPVTQEEAEQLIDYVLSIR</sequence>
<reference evidence="12" key="1">
    <citation type="submission" date="2019-04" db="EMBL/GenBank/DDBJ databases">
        <title>Complete genome sequence of Pseudomonas veronii strain PVy, a versatile degrader capable of using multiple contaminants as sole carbon sources.</title>
        <authorList>
            <person name="Lopez-Echartea E."/>
            <person name="Ridl J."/>
            <person name="Pajer P."/>
            <person name="Strejcek M."/>
            <person name="Suman J."/>
            <person name="Uhlik O."/>
        </authorList>
    </citation>
    <scope>NUCLEOTIDE SEQUENCE [LARGE SCALE GENOMIC DNA]</scope>
    <source>
        <strain evidence="12">Pvy</strain>
    </source>
</reference>
<evidence type="ECO:0000256" key="8">
    <source>
        <dbReference type="PIRSR" id="PIRSR602324-1"/>
    </source>
</evidence>
<dbReference type="SUPFAM" id="SSF46626">
    <property type="entry name" value="Cytochrome c"/>
    <property type="match status" value="1"/>
</dbReference>
<proteinExistence type="predicted"/>
<dbReference type="AlphaFoldDB" id="A0A4P7Y9Z3"/>
<dbReference type="Proteomes" id="UP000298274">
    <property type="component" value="Chromosome"/>
</dbReference>
<dbReference type="Gene3D" id="1.10.760.10">
    <property type="entry name" value="Cytochrome c-like domain"/>
    <property type="match status" value="1"/>
</dbReference>
<evidence type="ECO:0000313" key="12">
    <source>
        <dbReference type="Proteomes" id="UP000298274"/>
    </source>
</evidence>
<evidence type="ECO:0000256" key="9">
    <source>
        <dbReference type="SAM" id="SignalP"/>
    </source>
</evidence>
<feature type="signal peptide" evidence="9">
    <location>
        <begin position="1"/>
        <end position="22"/>
    </location>
</feature>
<dbReference type="GO" id="GO:0005506">
    <property type="term" value="F:iron ion binding"/>
    <property type="evidence" value="ECO:0007669"/>
    <property type="project" value="InterPro"/>
</dbReference>
<evidence type="ECO:0000256" key="1">
    <source>
        <dbReference type="ARBA" id="ARBA00021020"/>
    </source>
</evidence>
<dbReference type="InterPro" id="IPR002324">
    <property type="entry name" value="Cyt_c_ID"/>
</dbReference>
<evidence type="ECO:0000256" key="4">
    <source>
        <dbReference type="ARBA" id="ARBA00022723"/>
    </source>
</evidence>
<dbReference type="InterPro" id="IPR036909">
    <property type="entry name" value="Cyt_c-like_dom_sf"/>
</dbReference>
<dbReference type="EMBL" id="CP039631">
    <property type="protein sequence ID" value="QCG68154.1"/>
    <property type="molecule type" value="Genomic_DNA"/>
</dbReference>
<keyword evidence="4 8" id="KW-0479">Metal-binding</keyword>
<evidence type="ECO:0000256" key="5">
    <source>
        <dbReference type="ARBA" id="ARBA00022982"/>
    </source>
</evidence>
<evidence type="ECO:0000313" key="11">
    <source>
        <dbReference type="EMBL" id="QCG68154.1"/>
    </source>
</evidence>
<name>A0A4P7Y9Z3_PSEVE</name>
<accession>A0A4P7Y9Z3</accession>
<feature type="binding site" description="covalent" evidence="8">
    <location>
        <position position="88"/>
    </location>
    <ligand>
        <name>heme c</name>
        <dbReference type="ChEBI" id="CHEBI:61717"/>
    </ligand>
</feature>
<evidence type="ECO:0000256" key="7">
    <source>
        <dbReference type="ARBA" id="ARBA00031244"/>
    </source>
</evidence>
<evidence type="ECO:0000256" key="2">
    <source>
        <dbReference type="ARBA" id="ARBA00022448"/>
    </source>
</evidence>
<dbReference type="PROSITE" id="PS51007">
    <property type="entry name" value="CYTC"/>
    <property type="match status" value="1"/>
</dbReference>
<feature type="chain" id="PRO_5020845988" description="Cytochrome c-551" evidence="9">
    <location>
        <begin position="23"/>
        <end position="113"/>
    </location>
</feature>
<keyword evidence="9" id="KW-0732">Signal</keyword>
<comment type="PTM">
    <text evidence="8">Binds 1 heme c group covalently per subunit.</text>
</comment>
<keyword evidence="2" id="KW-0813">Transport</keyword>
<feature type="domain" description="Cytochrome c" evidence="10">
    <location>
        <begin position="20"/>
        <end position="113"/>
    </location>
</feature>
<organism evidence="11 12">
    <name type="scientific">Pseudomonas veronii</name>
    <dbReference type="NCBI Taxonomy" id="76761"/>
    <lineage>
        <taxon>Bacteria</taxon>
        <taxon>Pseudomonadati</taxon>
        <taxon>Pseudomonadota</taxon>
        <taxon>Gammaproteobacteria</taxon>
        <taxon>Pseudomonadales</taxon>
        <taxon>Pseudomonadaceae</taxon>
        <taxon>Pseudomonas</taxon>
    </lineage>
</organism>
<evidence type="ECO:0000259" key="10">
    <source>
        <dbReference type="PROSITE" id="PS51007"/>
    </source>
</evidence>